<keyword evidence="2" id="KW-1185">Reference proteome</keyword>
<gene>
    <name evidence="1" type="ORF">MSG28_008812</name>
</gene>
<evidence type="ECO:0000313" key="2">
    <source>
        <dbReference type="Proteomes" id="UP001064048"/>
    </source>
</evidence>
<proteinExistence type="predicted"/>
<dbReference type="Proteomes" id="UP001064048">
    <property type="component" value="Chromosome 14"/>
</dbReference>
<accession>A0ACC0J834</accession>
<sequence length="1643" mass="188076">MVKQPLNRTIISDKCVYAVQPLVETTHGEVAGKVIRTLLKDVEYYGFLGIPYAMPPVNSLRFMPPQPIKPWNNVLNATRAKQPCFQFSNDVKKGQPFKHYGAEDCLYLDIFTPSLHQNKNAIIIFLHNTQFRYSYNNRDYRPDFFIEDDVAIVTINHRLSLFGFLSLEDEIVPGNAGLKDIVVALEWVKNNAIYFGGDPKRITLMGSQGGAAAIDLLIHSRANELFHSAILQSGTAWSTMYLQENSQERAFRLAELLGRSYSSANHVLEALNEISPADLLGQETAANPKDYSKENQRSSLTFGPVVETRPNGLVTEYPERANKTSMPVMIGYNSREGLEASLQYLIEPKYLSFLEKDFPLLMPLRLGYKFDPLGSRYYDAVKDVKKFYFPGGKVKISSVPEYVTYMGDVLTAYAVDAMAGKYANISSSSVFYYQFDYYSELSENKNNLLKLTAVQEGTWGAASGDELCYLFVCPSLKAKYKKYFRQQSEEYEISRGLVTLWSNFAKYGHPTPKDATESFNWPRYNTETKEYLYIGKQFENEKYYAFAGIPYAKPPVGALRFMPPEPHPGWDDVLDAKKEKKHCAQSNIPVRRIKNDGFCGDEDCLNLNIYTPKPPAPNLHLPVIVFFYNEHFRVSFNGTKDYGPDFFMHEDVILVHVHHRLGVFGFLSFEDDLLPGNNGLRDAILALKWIKENINYFGGDSKRVTLMGSQSGGALVDILLLSPKAKGLFSGVIMQSGTSWNSMYFNKNSRGKAIELSKVLEEEAATSSYLLKRFAEYSAAKIAESEPLAVHADEARAIQRGIPPFGPVIEHDHPDAVITEYPENILIEIDVPVMIGFNSREAIEVTERYLHKPQYLTFADRDFLVLFPIRTNYHFKIHDQVYGQAVEDIKDFYFDESYIKISKPGEYITYIGDVMSFYPIDYTVRKYTNSSSSHVFYYMFDYSGELNWRKKLSLENAMSIDGTWGASFGDELCYLFVCNGIRKTYKKALQDEDSEEIKVLWKMVKLWTNFAKTGNPTPPEEEFIWKAATKEKKECLVINDELEMKERLYDDKIHFWDDWMAKYGEMAVDGVVDVNVKVTLKQGVLLGTEDKTFLKQQYYNAFKGIPYAEPPVGALRFMPPKSHQGWQGTYEGHIKKPTCLQYNSRGRNGEPRGLSGSEDCLYLNIFTPSLQGTAPVVVFDYNDNFRTGFNSTDTYSPDFFLEEEVIVVTVSYRVDILGYLTTEDDVIPPNAGLKDFILALEWIKENIKQFGGDPNRVTLMGSRGGAALAHTLLYSEKAKGLFSGVIMQSGTAFEAVYFSKRARQKALQLAEVFDINTDDTRHILEELQKIDAEIVFMKQVDIIDNEDMLKYQMSIFPFSPIVETDTPDAVLTALPENSKVINDVPILVGMNSREGLDLVSHYIFEPRLLEQTERDFLIHFPIRAGFRFDRNSSIYKDVEKEIIDFYLKDGTLYYGNILEYAVYVSDLLHNYALDYTVRSFSKDLSSSLFYYMFDYRGMLNENSEFMARRARNSMGNWGATVGDEICYLHLCKRIQKNYNELIKLVSEQTEIKVLKKMVRMWTNFIKTGNPTPKQKDSALKDLIWEPVNKESEDSQYLHITKKPRMKVNPLGERRIFWEQFLKKYSEMAIHGVVKDPESIHEEL</sequence>
<protein>
    <submittedName>
        <fullName evidence="1">Uncharacterized protein</fullName>
    </submittedName>
</protein>
<organism evidence="1 2">
    <name type="scientific">Choristoneura fumiferana</name>
    <name type="common">Spruce budworm moth</name>
    <name type="synonym">Archips fumiferana</name>
    <dbReference type="NCBI Taxonomy" id="7141"/>
    <lineage>
        <taxon>Eukaryota</taxon>
        <taxon>Metazoa</taxon>
        <taxon>Ecdysozoa</taxon>
        <taxon>Arthropoda</taxon>
        <taxon>Hexapoda</taxon>
        <taxon>Insecta</taxon>
        <taxon>Pterygota</taxon>
        <taxon>Neoptera</taxon>
        <taxon>Endopterygota</taxon>
        <taxon>Lepidoptera</taxon>
        <taxon>Glossata</taxon>
        <taxon>Ditrysia</taxon>
        <taxon>Tortricoidea</taxon>
        <taxon>Tortricidae</taxon>
        <taxon>Tortricinae</taxon>
        <taxon>Choristoneura</taxon>
    </lineage>
</organism>
<reference evidence="1 2" key="1">
    <citation type="journal article" date="2022" name="Genome Biol. Evol.">
        <title>The Spruce Budworm Genome: Reconstructing the Evolutionary History of Antifreeze Proteins.</title>
        <authorList>
            <person name="Beliveau C."/>
            <person name="Gagne P."/>
            <person name="Picq S."/>
            <person name="Vernygora O."/>
            <person name="Keeling C.I."/>
            <person name="Pinkney K."/>
            <person name="Doucet D."/>
            <person name="Wen F."/>
            <person name="Johnston J.S."/>
            <person name="Maaroufi H."/>
            <person name="Boyle B."/>
            <person name="Laroche J."/>
            <person name="Dewar K."/>
            <person name="Juretic N."/>
            <person name="Blackburn G."/>
            <person name="Nisole A."/>
            <person name="Brunet B."/>
            <person name="Brandao M."/>
            <person name="Lumley L."/>
            <person name="Duan J."/>
            <person name="Quan G."/>
            <person name="Lucarotti C.J."/>
            <person name="Roe A.D."/>
            <person name="Sperling F.A.H."/>
            <person name="Levesque R.C."/>
            <person name="Cusson M."/>
        </authorList>
    </citation>
    <scope>NUCLEOTIDE SEQUENCE [LARGE SCALE GENOMIC DNA]</scope>
    <source>
        <strain evidence="1">Glfc:IPQL:Cfum</strain>
    </source>
</reference>
<dbReference type="EMBL" id="CM046114">
    <property type="protein sequence ID" value="KAI8420279.1"/>
    <property type="molecule type" value="Genomic_DNA"/>
</dbReference>
<evidence type="ECO:0000313" key="1">
    <source>
        <dbReference type="EMBL" id="KAI8420279.1"/>
    </source>
</evidence>
<comment type="caution">
    <text evidence="1">The sequence shown here is derived from an EMBL/GenBank/DDBJ whole genome shotgun (WGS) entry which is preliminary data.</text>
</comment>
<name>A0ACC0J834_CHOFU</name>